<organism evidence="1 2">
    <name type="scientific">Cuscuta australis</name>
    <dbReference type="NCBI Taxonomy" id="267555"/>
    <lineage>
        <taxon>Eukaryota</taxon>
        <taxon>Viridiplantae</taxon>
        <taxon>Streptophyta</taxon>
        <taxon>Embryophyta</taxon>
        <taxon>Tracheophyta</taxon>
        <taxon>Spermatophyta</taxon>
        <taxon>Magnoliopsida</taxon>
        <taxon>eudicotyledons</taxon>
        <taxon>Gunneridae</taxon>
        <taxon>Pentapetalae</taxon>
        <taxon>asterids</taxon>
        <taxon>lamiids</taxon>
        <taxon>Solanales</taxon>
        <taxon>Convolvulaceae</taxon>
        <taxon>Cuscuteae</taxon>
        <taxon>Cuscuta</taxon>
        <taxon>Cuscuta subgen. Grammica</taxon>
        <taxon>Cuscuta sect. Cleistogrammica</taxon>
    </lineage>
</organism>
<comment type="caution">
    <text evidence="1">The sequence shown here is derived from an EMBL/GenBank/DDBJ whole genome shotgun (WGS) entry which is preliminary data.</text>
</comment>
<accession>A0A328DXF7</accession>
<evidence type="ECO:0008006" key="3">
    <source>
        <dbReference type="Google" id="ProtNLM"/>
    </source>
</evidence>
<dbReference type="AlphaFoldDB" id="A0A328DXF7"/>
<name>A0A328DXF7_9ASTE</name>
<sequence>MLIRRFAGVSLSTRYDSAFEVNPSDPTWERWKKWRDESLKLINNYIEIKAYKNSLIALAYPPGRAKVKIGDISTSNSPGKGVWVSADIKILDNEGSYYIGCDYCNRKTTAPEGVTFTCLECGNLSARSEKRLL</sequence>
<dbReference type="EMBL" id="NQVE01000097">
    <property type="protein sequence ID" value="RAL48783.1"/>
    <property type="molecule type" value="Genomic_DNA"/>
</dbReference>
<protein>
    <recommendedName>
        <fullName evidence="3">Replication factor A C-terminal domain-containing protein</fullName>
    </recommendedName>
</protein>
<reference evidence="1 2" key="1">
    <citation type="submission" date="2018-06" db="EMBL/GenBank/DDBJ databases">
        <title>The Genome of Cuscuta australis (Dodder) Provides Insight into the Evolution of Plant Parasitism.</title>
        <authorList>
            <person name="Liu H."/>
        </authorList>
    </citation>
    <scope>NUCLEOTIDE SEQUENCE [LARGE SCALE GENOMIC DNA]</scope>
    <source>
        <strain evidence="2">cv. Yunnan</strain>
        <tissue evidence="1">Vines</tissue>
    </source>
</reference>
<gene>
    <name evidence="1" type="ORF">DM860_001103</name>
</gene>
<dbReference type="Gene3D" id="2.40.50.140">
    <property type="entry name" value="Nucleic acid-binding proteins"/>
    <property type="match status" value="1"/>
</dbReference>
<keyword evidence="2" id="KW-1185">Reference proteome</keyword>
<proteinExistence type="predicted"/>
<evidence type="ECO:0000313" key="1">
    <source>
        <dbReference type="EMBL" id="RAL48783.1"/>
    </source>
</evidence>
<dbReference type="InterPro" id="IPR012340">
    <property type="entry name" value="NA-bd_OB-fold"/>
</dbReference>
<evidence type="ECO:0000313" key="2">
    <source>
        <dbReference type="Proteomes" id="UP000249390"/>
    </source>
</evidence>
<dbReference type="Proteomes" id="UP000249390">
    <property type="component" value="Unassembled WGS sequence"/>
</dbReference>